<dbReference type="OrthoDB" id="9999821at2759"/>
<proteinExistence type="predicted"/>
<name>A0A017SNR1_ASPRC</name>
<dbReference type="RefSeq" id="XP_040642245.1">
    <property type="nucleotide sequence ID" value="XM_040783728.1"/>
</dbReference>
<dbReference type="PANTHER" id="PTHR46689:SF1">
    <property type="entry name" value="PHOD-LIKE PHOSPHATASE DOMAIN-CONTAINING PROTEIN"/>
    <property type="match status" value="1"/>
</dbReference>
<dbReference type="PANTHER" id="PTHR46689">
    <property type="entry name" value="MEMBRANE PROTEIN, PUTATIVE-RELATED"/>
    <property type="match status" value="1"/>
</dbReference>
<dbReference type="CDD" id="cd07389">
    <property type="entry name" value="MPP_PhoD"/>
    <property type="match status" value="1"/>
</dbReference>
<organism evidence="3 4">
    <name type="scientific">Aspergillus ruber (strain CBS 135680)</name>
    <dbReference type="NCBI Taxonomy" id="1388766"/>
    <lineage>
        <taxon>Eukaryota</taxon>
        <taxon>Fungi</taxon>
        <taxon>Dikarya</taxon>
        <taxon>Ascomycota</taxon>
        <taxon>Pezizomycotina</taxon>
        <taxon>Eurotiomycetes</taxon>
        <taxon>Eurotiomycetidae</taxon>
        <taxon>Eurotiales</taxon>
        <taxon>Aspergillaceae</taxon>
        <taxon>Aspergillus</taxon>
        <taxon>Aspergillus subgen. Aspergillus</taxon>
    </lineage>
</organism>
<reference evidence="4" key="1">
    <citation type="journal article" date="2014" name="Nat. Commun.">
        <title>Genomic adaptations of the halophilic Dead Sea filamentous fungus Eurotium rubrum.</title>
        <authorList>
            <person name="Kis-Papo T."/>
            <person name="Weig A.R."/>
            <person name="Riley R."/>
            <person name="Persoh D."/>
            <person name="Salamov A."/>
            <person name="Sun H."/>
            <person name="Lipzen A."/>
            <person name="Wasser S.P."/>
            <person name="Rambold G."/>
            <person name="Grigoriev I.V."/>
            <person name="Nevo E."/>
        </authorList>
    </citation>
    <scope>NUCLEOTIDE SEQUENCE [LARGE SCALE GENOMIC DNA]</scope>
    <source>
        <strain evidence="4">CBS 135680</strain>
    </source>
</reference>
<dbReference type="STRING" id="1388766.A0A017SNR1"/>
<dbReference type="Gene3D" id="3.60.21.70">
    <property type="entry name" value="PhoD-like phosphatase"/>
    <property type="match status" value="1"/>
</dbReference>
<dbReference type="GeneID" id="63698852"/>
<feature type="domain" description="PhoD-like phosphatase" evidence="2">
    <location>
        <begin position="123"/>
        <end position="412"/>
    </location>
</feature>
<dbReference type="HOGENOM" id="CLU_000998_3_0_1"/>
<feature type="compositionally biased region" description="Low complexity" evidence="1">
    <location>
        <begin position="180"/>
        <end position="192"/>
    </location>
</feature>
<dbReference type="Pfam" id="PF19050">
    <property type="entry name" value="PhoD_2"/>
    <property type="match status" value="2"/>
</dbReference>
<dbReference type="GO" id="GO:0016020">
    <property type="term" value="C:membrane"/>
    <property type="evidence" value="ECO:0007669"/>
    <property type="project" value="TreeGrafter"/>
</dbReference>
<sequence length="635" mass="71254">MDVYANKEDIFVQPDGNANDPPIDKDSHNAFNPALYLTCGPLLRFTGLVHNTWRGSILIVTDDEQSTYTPVPSLTLSKTTTPDLFKIDAVQIHTERGMTFWRFDMLIPQDTGAMQISYRINRSPCAQYFWIPAVMENMHVMFHSCNGFSVGVDTGLFSGPDPLWRDVLRKHTSASLSDENPNTTANNNSKNNGRPFHLMLGGGDQLYTDESRLSSPNFSRWTETASLAKLRSQFTNTMRDELESFFLQRYSWWYSQGLFSVAAAHIPSINIWDDHDIIDGYGSYPHRTMESDVFKGLGGVAWRYYMLFQHHVGGGDTAETGGNDGSWVIGGSTGPYIAQVSRSVFVRLGPEVMFLGLDCRTERTRSRIVYRETYNAVFERLRREVTSDTKHLLVLLGVPIIYPRLSILETLFSSRLMSPLKALGRIGLVSSALFNKFDGSIEILDDLDDHWTTRHHRTERQFLLEALQKLAVEKNIRVTFLSGDVHLGAVGEFFTPSDEPSPRKEGDGRYMACVISSAITNRPPAGKVADILNRVDRGRTHYIGRRTGEKMVGVFGEDVDGRARRNKHLLPRRNYCEISDTGTEGVGVGVNGIGEKTGEGEGGLDIQLHFEMDTGDPAGWTKAYNLHIPEFRGND</sequence>
<protein>
    <recommendedName>
        <fullName evidence="2">PhoD-like phosphatase domain-containing protein</fullName>
    </recommendedName>
</protein>
<evidence type="ECO:0000259" key="2">
    <source>
        <dbReference type="Pfam" id="PF19050"/>
    </source>
</evidence>
<evidence type="ECO:0000313" key="4">
    <source>
        <dbReference type="Proteomes" id="UP000019804"/>
    </source>
</evidence>
<evidence type="ECO:0000256" key="1">
    <source>
        <dbReference type="SAM" id="MobiDB-lite"/>
    </source>
</evidence>
<dbReference type="Proteomes" id="UP000019804">
    <property type="component" value="Unassembled WGS sequence"/>
</dbReference>
<dbReference type="AlphaFoldDB" id="A0A017SNR1"/>
<feature type="region of interest" description="Disordered" evidence="1">
    <location>
        <begin position="174"/>
        <end position="194"/>
    </location>
</feature>
<accession>A0A017SNR1</accession>
<dbReference type="InterPro" id="IPR043904">
    <property type="entry name" value="PhoD_2-like"/>
</dbReference>
<dbReference type="InterPro" id="IPR018946">
    <property type="entry name" value="PhoD-like_MPP"/>
</dbReference>
<gene>
    <name evidence="3" type="ORF">EURHEDRAFT_448212</name>
</gene>
<feature type="domain" description="PhoD-like phosphatase" evidence="2">
    <location>
        <begin position="421"/>
        <end position="611"/>
    </location>
</feature>
<dbReference type="EMBL" id="KK088413">
    <property type="protein sequence ID" value="EYE98557.1"/>
    <property type="molecule type" value="Genomic_DNA"/>
</dbReference>
<dbReference type="InterPro" id="IPR038607">
    <property type="entry name" value="PhoD-like_sf"/>
</dbReference>
<keyword evidence="4" id="KW-1185">Reference proteome</keyword>
<evidence type="ECO:0000313" key="3">
    <source>
        <dbReference type="EMBL" id="EYE98557.1"/>
    </source>
</evidence>